<protein>
    <submittedName>
        <fullName evidence="1">GMC family oxidoreductase N-terminal domain-containing protein</fullName>
    </submittedName>
</protein>
<reference evidence="1" key="1">
    <citation type="submission" date="2024-10" db="EMBL/GenBank/DDBJ databases">
        <title>Strain of Rhizobium-related bacteria isolated fromm roots of Vavilovia formosa.</title>
        <authorList>
            <person name="Kimeklis A."/>
            <person name="Afonin A."/>
        </authorList>
    </citation>
    <scope>NUCLEOTIDE SEQUENCE</scope>
    <source>
        <strain evidence="1">Vaf12</strain>
    </source>
</reference>
<name>A0ACD5FH65_RHILE</name>
<gene>
    <name evidence="1" type="ORF">A4A59_033475</name>
</gene>
<dbReference type="EMBL" id="CP171847">
    <property type="protein sequence ID" value="XKQ44496.1"/>
    <property type="molecule type" value="Genomic_DNA"/>
</dbReference>
<keyword evidence="1" id="KW-0614">Plasmid</keyword>
<accession>A0ACD5FH65</accession>
<geneLocation type="plasmid" evidence="1 2">
    <name>unnamed3</name>
</geneLocation>
<evidence type="ECO:0000313" key="1">
    <source>
        <dbReference type="EMBL" id="XKQ44496.1"/>
    </source>
</evidence>
<proteinExistence type="predicted"/>
<evidence type="ECO:0000313" key="2">
    <source>
        <dbReference type="Proteomes" id="UP000076193"/>
    </source>
</evidence>
<sequence>MPGGGSSINGMIYIRGDRKDYDDGAASGCDGWSYAEVLPYFRRAEGNDRPAGIYHGNDGPLPVTDVPYRHPLNKAFVRASQHPMRPKFCRLCHIWRDPGVRHLFTKRLRRSWRHPTATPCADC</sequence>
<organism evidence="1 2">
    <name type="scientific">Rhizobium leguminosarum</name>
    <dbReference type="NCBI Taxonomy" id="384"/>
    <lineage>
        <taxon>Bacteria</taxon>
        <taxon>Pseudomonadati</taxon>
        <taxon>Pseudomonadota</taxon>
        <taxon>Alphaproteobacteria</taxon>
        <taxon>Hyphomicrobiales</taxon>
        <taxon>Rhizobiaceae</taxon>
        <taxon>Rhizobium/Agrobacterium group</taxon>
        <taxon>Rhizobium</taxon>
    </lineage>
</organism>
<dbReference type="Proteomes" id="UP000076193">
    <property type="component" value="Plasmid unnamed3"/>
</dbReference>